<reference evidence="1" key="1">
    <citation type="submission" date="2021-06" db="EMBL/GenBank/DDBJ databases">
        <authorList>
            <person name="Kallberg Y."/>
            <person name="Tangrot J."/>
            <person name="Rosling A."/>
        </authorList>
    </citation>
    <scope>NUCLEOTIDE SEQUENCE</scope>
    <source>
        <strain evidence="1">MA461A</strain>
    </source>
</reference>
<dbReference type="EMBL" id="CAJVQC010014882">
    <property type="protein sequence ID" value="CAG8661660.1"/>
    <property type="molecule type" value="Genomic_DNA"/>
</dbReference>
<evidence type="ECO:0000313" key="2">
    <source>
        <dbReference type="Proteomes" id="UP000789920"/>
    </source>
</evidence>
<comment type="caution">
    <text evidence="1">The sequence shown here is derived from an EMBL/GenBank/DDBJ whole genome shotgun (WGS) entry which is preliminary data.</text>
</comment>
<dbReference type="Proteomes" id="UP000789920">
    <property type="component" value="Unassembled WGS sequence"/>
</dbReference>
<proteinExistence type="predicted"/>
<name>A0ACA9NJP0_9GLOM</name>
<keyword evidence="2" id="KW-1185">Reference proteome</keyword>
<sequence length="56" mass="6115">MSAFGNTSTNDTVTPDRHFVCGLKSDAQPISLSKNVSTILEIMEIAVICHNQCFTQ</sequence>
<accession>A0ACA9NJP0</accession>
<organism evidence="1 2">
    <name type="scientific">Racocetra persica</name>
    <dbReference type="NCBI Taxonomy" id="160502"/>
    <lineage>
        <taxon>Eukaryota</taxon>
        <taxon>Fungi</taxon>
        <taxon>Fungi incertae sedis</taxon>
        <taxon>Mucoromycota</taxon>
        <taxon>Glomeromycotina</taxon>
        <taxon>Glomeromycetes</taxon>
        <taxon>Diversisporales</taxon>
        <taxon>Gigasporaceae</taxon>
        <taxon>Racocetra</taxon>
    </lineage>
</organism>
<evidence type="ECO:0000313" key="1">
    <source>
        <dbReference type="EMBL" id="CAG8661660.1"/>
    </source>
</evidence>
<protein>
    <submittedName>
        <fullName evidence="1">24250_t:CDS:1</fullName>
    </submittedName>
</protein>
<feature type="non-terminal residue" evidence="1">
    <location>
        <position position="56"/>
    </location>
</feature>
<gene>
    <name evidence="1" type="ORF">RPERSI_LOCUS8300</name>
</gene>